<reference evidence="2 3" key="1">
    <citation type="submission" date="2015-03" db="EMBL/GenBank/DDBJ databases">
        <title>Genome sequencing of Methylobacterium aquaticum DSM16371 type strain.</title>
        <authorList>
            <person name="Chaudhry V."/>
            <person name="Patil P.B."/>
        </authorList>
    </citation>
    <scope>NUCLEOTIDE SEQUENCE [LARGE SCALE GENOMIC DNA]</scope>
    <source>
        <strain evidence="2 3">DSM 16371</strain>
    </source>
</reference>
<name>A0A0J6UVG7_9HYPH</name>
<dbReference type="RefSeq" id="WP_048466023.1">
    <property type="nucleotide sequence ID" value="NZ_LABX01000181.1"/>
</dbReference>
<gene>
    <name evidence="2" type="ORF">VP06_22470</name>
</gene>
<dbReference type="AlphaFoldDB" id="A0A0J6UVG7"/>
<organism evidence="2 3">
    <name type="scientific">Methylobacterium aquaticum</name>
    <dbReference type="NCBI Taxonomy" id="270351"/>
    <lineage>
        <taxon>Bacteria</taxon>
        <taxon>Pseudomonadati</taxon>
        <taxon>Pseudomonadota</taxon>
        <taxon>Alphaproteobacteria</taxon>
        <taxon>Hyphomicrobiales</taxon>
        <taxon>Methylobacteriaceae</taxon>
        <taxon>Methylobacterium</taxon>
    </lineage>
</organism>
<evidence type="ECO:0000313" key="2">
    <source>
        <dbReference type="EMBL" id="KMO30226.1"/>
    </source>
</evidence>
<dbReference type="EMBL" id="LABX01000181">
    <property type="protein sequence ID" value="KMO30226.1"/>
    <property type="molecule type" value="Genomic_DNA"/>
</dbReference>
<protein>
    <submittedName>
        <fullName evidence="2">Uncharacterized protein</fullName>
    </submittedName>
</protein>
<feature type="region of interest" description="Disordered" evidence="1">
    <location>
        <begin position="209"/>
        <end position="232"/>
    </location>
</feature>
<evidence type="ECO:0000256" key="1">
    <source>
        <dbReference type="SAM" id="MobiDB-lite"/>
    </source>
</evidence>
<dbReference type="OrthoDB" id="8163591at2"/>
<comment type="caution">
    <text evidence="2">The sequence shown here is derived from an EMBL/GenBank/DDBJ whole genome shotgun (WGS) entry which is preliminary data.</text>
</comment>
<sequence>MRADPATEAAWRLFSIRLVVAAALLMVGVLTLALAVDPYDTGRPRLLARDGVRPQGPRTAAASRGRDPAFTAAIIGNSHIQLVAPANLRAATGIPFVQLSVPGTGPGEQLLVADYFLRHHPRAQALVIAADSFWCTGDPALPPTQPFPTWLLAEDWATYLRGLLRLRVMDETVNRIGWAMQATPRRATPDGYWDYEPNYLTLGDPDMPERIAARSRPAPGDPDPGQGGPDFPAAARLRALVERLPSDTALVLVFPPVFAPTQARPGTPRAAAARACRAALTAAVAPRGRVVDWSGDRPELHEPRLFFDASHYRKPLARLLEAEIAAALRDAGAGGADAPRP</sequence>
<dbReference type="PATRIC" id="fig|270351.6.peg.2365"/>
<evidence type="ECO:0000313" key="3">
    <source>
        <dbReference type="Proteomes" id="UP000035929"/>
    </source>
</evidence>
<dbReference type="Proteomes" id="UP000035929">
    <property type="component" value="Unassembled WGS sequence"/>
</dbReference>
<accession>A0A0J6UVG7</accession>
<proteinExistence type="predicted"/>